<dbReference type="CDD" id="cd13123">
    <property type="entry name" value="MATE_MurJ_like"/>
    <property type="match status" value="1"/>
</dbReference>
<evidence type="ECO:0000256" key="5">
    <source>
        <dbReference type="ARBA" id="ARBA00022984"/>
    </source>
</evidence>
<evidence type="ECO:0000256" key="9">
    <source>
        <dbReference type="SAM" id="Phobius"/>
    </source>
</evidence>
<keyword evidence="5" id="KW-0573">Peptidoglycan synthesis</keyword>
<dbReference type="PANTHER" id="PTHR47019:SF1">
    <property type="entry name" value="LIPID II FLIPPASE MURJ"/>
    <property type="match status" value="1"/>
</dbReference>
<evidence type="ECO:0000256" key="4">
    <source>
        <dbReference type="ARBA" id="ARBA00022960"/>
    </source>
</evidence>
<feature type="transmembrane region" description="Helical" evidence="9">
    <location>
        <begin position="79"/>
        <end position="101"/>
    </location>
</feature>
<keyword evidence="6 9" id="KW-1133">Transmembrane helix</keyword>
<accession>A0A2M9D6D4</accession>
<protein>
    <submittedName>
        <fullName evidence="10">Putative peptidoglycan lipid II flippase</fullName>
    </submittedName>
</protein>
<dbReference type="Proteomes" id="UP000231742">
    <property type="component" value="Unassembled WGS sequence"/>
</dbReference>
<keyword evidence="11" id="KW-1185">Reference proteome</keyword>
<dbReference type="InterPro" id="IPR004268">
    <property type="entry name" value="MurJ"/>
</dbReference>
<evidence type="ECO:0000256" key="3">
    <source>
        <dbReference type="ARBA" id="ARBA00022692"/>
    </source>
</evidence>
<feature type="transmembrane region" description="Helical" evidence="9">
    <location>
        <begin position="386"/>
        <end position="408"/>
    </location>
</feature>
<feature type="transmembrane region" description="Helical" evidence="9">
    <location>
        <begin position="35"/>
        <end position="59"/>
    </location>
</feature>
<evidence type="ECO:0000256" key="6">
    <source>
        <dbReference type="ARBA" id="ARBA00022989"/>
    </source>
</evidence>
<dbReference type="RefSeq" id="WP_100387793.1">
    <property type="nucleotide sequence ID" value="NZ_BMZU01000001.1"/>
</dbReference>
<dbReference type="GO" id="GO:0015648">
    <property type="term" value="F:lipid-linked peptidoglycan transporter activity"/>
    <property type="evidence" value="ECO:0007669"/>
    <property type="project" value="TreeGrafter"/>
</dbReference>
<dbReference type="AlphaFoldDB" id="A0A2M9D6D4"/>
<sequence>MTNQPGPEAEPEPGVPSASVGLPDQKPSTIGRASALLASGTFVSRILGFLSALLLARTLGITGTGADAYGIANQLPKSVYAIVAGGMLSAVIVPQIVRAAIHKDGGQKFINRLVTLGIVIFVAVTIAATFSAPLLVDLYTQSSETFGAEEMALATAFAYWCLPQILFYALYSLLGEVLNARGKFGPFTWAPVANNVVMVTGLVIFQFIFGSADGLASTEWTPDMIALLAGSATLGIVVQATLLGYFWHRAGLRYRPEFQWRGVGLGNAGKAAAWTFGMILVTQVGAVVETNVASLASASDNASVFAMSTAWLIFMLPHSVIAVSIGMAYFTRMSGHARDQDLVAMRTDVSGALRSILMLLVFAAIGLIVIAFPFSALFGNDHDQVVSLSGVLMIYLVGLVPFSMMYVLQRVFYSFEDTRTPFFLQSFQVVLYICGALFVSTLPVERIAMGLATAITISGTIQTTVALFVIRKRVPGFELLPLLRRILWFAAAMIPAAGVGYGILMLLGGFGEGSFVVSGFAGGFASIAITGTAMLAVYAAVLALTKNDEFFAFVRPIMARLTRR</sequence>
<feature type="transmembrane region" description="Helical" evidence="9">
    <location>
        <begin position="308"/>
        <end position="330"/>
    </location>
</feature>
<reference evidence="10 11" key="1">
    <citation type="submission" date="2017-11" db="EMBL/GenBank/DDBJ databases">
        <title>Genomic Encyclopedia of Archaeal and Bacterial Type Strains, Phase II (KMG-II): From Individual Species to Whole Genera.</title>
        <authorList>
            <person name="Goeker M."/>
        </authorList>
    </citation>
    <scope>NUCLEOTIDE SEQUENCE [LARGE SCALE GENOMIC DNA]</scope>
    <source>
        <strain evidence="10 11">DSM 16400</strain>
    </source>
</reference>
<feature type="transmembrane region" description="Helical" evidence="9">
    <location>
        <begin position="186"/>
        <end position="209"/>
    </location>
</feature>
<dbReference type="PRINTS" id="PR01806">
    <property type="entry name" value="VIRFACTRMVIN"/>
</dbReference>
<evidence type="ECO:0000256" key="1">
    <source>
        <dbReference type="ARBA" id="ARBA00004651"/>
    </source>
</evidence>
<dbReference type="GO" id="GO:0008360">
    <property type="term" value="P:regulation of cell shape"/>
    <property type="evidence" value="ECO:0007669"/>
    <property type="project" value="UniProtKB-KW"/>
</dbReference>
<dbReference type="GO" id="GO:0009252">
    <property type="term" value="P:peptidoglycan biosynthetic process"/>
    <property type="evidence" value="ECO:0007669"/>
    <property type="project" value="UniProtKB-KW"/>
</dbReference>
<dbReference type="NCBIfam" id="TIGR01695">
    <property type="entry name" value="murJ_mviN"/>
    <property type="match status" value="1"/>
</dbReference>
<feature type="transmembrane region" description="Helical" evidence="9">
    <location>
        <begin position="351"/>
        <end position="374"/>
    </location>
</feature>
<feature type="transmembrane region" description="Helical" evidence="9">
    <location>
        <begin position="420"/>
        <end position="441"/>
    </location>
</feature>
<dbReference type="InterPro" id="IPR051050">
    <property type="entry name" value="Lipid_II_flippase_MurJ/MviN"/>
</dbReference>
<keyword evidence="3 9" id="KW-0812">Transmembrane</keyword>
<dbReference type="Pfam" id="PF03023">
    <property type="entry name" value="MurJ"/>
    <property type="match status" value="1"/>
</dbReference>
<evidence type="ECO:0000256" key="8">
    <source>
        <dbReference type="SAM" id="MobiDB-lite"/>
    </source>
</evidence>
<feature type="transmembrane region" description="Helical" evidence="9">
    <location>
        <begin position="268"/>
        <end position="288"/>
    </location>
</feature>
<dbReference type="PANTHER" id="PTHR47019">
    <property type="entry name" value="LIPID II FLIPPASE MURJ"/>
    <property type="match status" value="1"/>
</dbReference>
<feature type="transmembrane region" description="Helical" evidence="9">
    <location>
        <begin position="224"/>
        <end position="247"/>
    </location>
</feature>
<dbReference type="GO" id="GO:0005886">
    <property type="term" value="C:plasma membrane"/>
    <property type="evidence" value="ECO:0007669"/>
    <property type="project" value="UniProtKB-SubCell"/>
</dbReference>
<keyword evidence="7 9" id="KW-0472">Membrane</keyword>
<comment type="caution">
    <text evidence="10">The sequence shown here is derived from an EMBL/GenBank/DDBJ whole genome shotgun (WGS) entry which is preliminary data.</text>
</comment>
<gene>
    <name evidence="10" type="ORF">CLV85_0243</name>
</gene>
<feature type="transmembrane region" description="Helical" evidence="9">
    <location>
        <begin position="482"/>
        <end position="504"/>
    </location>
</feature>
<evidence type="ECO:0000256" key="7">
    <source>
        <dbReference type="ARBA" id="ARBA00023136"/>
    </source>
</evidence>
<keyword evidence="4" id="KW-0133">Cell shape</keyword>
<organism evidence="10 11">
    <name type="scientific">Salinibacterium amurskyense</name>
    <dbReference type="NCBI Taxonomy" id="205941"/>
    <lineage>
        <taxon>Bacteria</taxon>
        <taxon>Bacillati</taxon>
        <taxon>Actinomycetota</taxon>
        <taxon>Actinomycetes</taxon>
        <taxon>Micrococcales</taxon>
        <taxon>Microbacteriaceae</taxon>
        <taxon>Salinibacterium</taxon>
    </lineage>
</organism>
<evidence type="ECO:0000256" key="2">
    <source>
        <dbReference type="ARBA" id="ARBA00022475"/>
    </source>
</evidence>
<feature type="transmembrane region" description="Helical" evidence="9">
    <location>
        <begin position="156"/>
        <end position="174"/>
    </location>
</feature>
<dbReference type="GO" id="GO:0034204">
    <property type="term" value="P:lipid translocation"/>
    <property type="evidence" value="ECO:0007669"/>
    <property type="project" value="TreeGrafter"/>
</dbReference>
<keyword evidence="2" id="KW-1003">Cell membrane</keyword>
<feature type="transmembrane region" description="Helical" evidence="9">
    <location>
        <begin position="113"/>
        <end position="136"/>
    </location>
</feature>
<dbReference type="EMBL" id="PGFH01000001">
    <property type="protein sequence ID" value="PJJ81073.1"/>
    <property type="molecule type" value="Genomic_DNA"/>
</dbReference>
<dbReference type="OrthoDB" id="9786339at2"/>
<proteinExistence type="predicted"/>
<feature type="transmembrane region" description="Helical" evidence="9">
    <location>
        <begin position="447"/>
        <end position="470"/>
    </location>
</feature>
<evidence type="ECO:0000313" key="11">
    <source>
        <dbReference type="Proteomes" id="UP000231742"/>
    </source>
</evidence>
<comment type="subcellular location">
    <subcellularLocation>
        <location evidence="1">Cell membrane</location>
        <topology evidence="1">Multi-pass membrane protein</topology>
    </subcellularLocation>
</comment>
<evidence type="ECO:0000313" key="10">
    <source>
        <dbReference type="EMBL" id="PJJ81073.1"/>
    </source>
</evidence>
<feature type="transmembrane region" description="Helical" evidence="9">
    <location>
        <begin position="524"/>
        <end position="545"/>
    </location>
</feature>
<feature type="region of interest" description="Disordered" evidence="8">
    <location>
        <begin position="1"/>
        <end position="23"/>
    </location>
</feature>
<name>A0A2M9D6D4_9MICO</name>